<reference evidence="1 2" key="1">
    <citation type="journal article" date="2014" name="PLoS Genet.">
        <title>Hidden diversity in honey bee gut symbionts detected by single-cell genomics.</title>
        <authorList>
            <person name="Engel P."/>
            <person name="Stepanauskas R."/>
            <person name="Moran N."/>
        </authorList>
    </citation>
    <scope>NUCLEOTIDE SEQUENCE [LARGE SCALE GENOMIC DNA]</scope>
    <source>
        <strain evidence="1 2">SCGC AB-598-J21</strain>
    </source>
</reference>
<dbReference type="Proteomes" id="UP000027644">
    <property type="component" value="Unassembled WGS sequence"/>
</dbReference>
<feature type="non-terminal residue" evidence="1">
    <location>
        <position position="1"/>
    </location>
</feature>
<evidence type="ECO:0000313" key="1">
    <source>
        <dbReference type="EMBL" id="KEQ02086.1"/>
    </source>
</evidence>
<gene>
    <name evidence="1" type="ORF">SASC598J21_001310</name>
</gene>
<sequence length="22" mass="2461">GGVLRTMNVKPDRQVDGQTIIY</sequence>
<comment type="caution">
    <text evidence="1">The sequence shown here is derived from an EMBL/GenBank/DDBJ whole genome shotgun (WGS) entry which is preliminary data.</text>
</comment>
<name>A0A074VAB7_9NEIS</name>
<organism evidence="1 2">
    <name type="scientific">Snodgrassella alvi SCGC AB-598-J21</name>
    <dbReference type="NCBI Taxonomy" id="1385367"/>
    <lineage>
        <taxon>Bacteria</taxon>
        <taxon>Pseudomonadati</taxon>
        <taxon>Pseudomonadota</taxon>
        <taxon>Betaproteobacteria</taxon>
        <taxon>Neisseriales</taxon>
        <taxon>Neisseriaceae</taxon>
        <taxon>Snodgrassella</taxon>
    </lineage>
</organism>
<dbReference type="AlphaFoldDB" id="A0A074VAB7"/>
<protein>
    <submittedName>
        <fullName evidence="1">Uncharacterized protein</fullName>
    </submittedName>
</protein>
<evidence type="ECO:0000313" key="2">
    <source>
        <dbReference type="Proteomes" id="UP000027644"/>
    </source>
</evidence>
<dbReference type="EMBL" id="AVQL01000120">
    <property type="protein sequence ID" value="KEQ02086.1"/>
    <property type="molecule type" value="Genomic_DNA"/>
</dbReference>
<proteinExistence type="predicted"/>
<accession>A0A074VAB7</accession>